<name>A0A4U9WP85_SERFO</name>
<dbReference type="GO" id="GO:0016740">
    <property type="term" value="F:transferase activity"/>
    <property type="evidence" value="ECO:0007669"/>
    <property type="project" value="UniProtKB-KW"/>
</dbReference>
<keyword evidence="1" id="KW-0472">Membrane</keyword>
<feature type="transmembrane region" description="Helical" evidence="1">
    <location>
        <begin position="13"/>
        <end position="30"/>
    </location>
</feature>
<reference evidence="2" key="1">
    <citation type="submission" date="2019-05" db="EMBL/GenBank/DDBJ databases">
        <authorList>
            <consortium name="Pathogen Informatics"/>
        </authorList>
    </citation>
    <scope>NUCLEOTIDE SEQUENCE [LARGE SCALE GENOMIC DNA]</scope>
    <source>
        <strain evidence="2">NCTC12965</strain>
    </source>
</reference>
<keyword evidence="2" id="KW-0808">Transferase</keyword>
<organism evidence="2">
    <name type="scientific">Serratia fonticola</name>
    <dbReference type="NCBI Taxonomy" id="47917"/>
    <lineage>
        <taxon>Bacteria</taxon>
        <taxon>Pseudomonadati</taxon>
        <taxon>Pseudomonadota</taxon>
        <taxon>Gammaproteobacteria</taxon>
        <taxon>Enterobacterales</taxon>
        <taxon>Yersiniaceae</taxon>
        <taxon>Serratia</taxon>
    </lineage>
</organism>
<evidence type="ECO:0000313" key="2">
    <source>
        <dbReference type="EMBL" id="VTR61149.1"/>
    </source>
</evidence>
<keyword evidence="1" id="KW-1133">Transmembrane helix</keyword>
<dbReference type="AlphaFoldDB" id="A0A4U9WP85"/>
<protein>
    <submittedName>
        <fullName evidence="2">Phosphoethanolamine transferase ybiP</fullName>
        <ecNumber evidence="2">2.7.-.-</ecNumber>
    </submittedName>
</protein>
<proteinExistence type="predicted"/>
<sequence>MEESSEILTIFPWYSYLVSLFILALGIIALRRKPTPERRLEHPPQPYVSPSAWSAFLSRQCRIWRMGGVFKLTDSGYPVFSFRQGCDRQ</sequence>
<dbReference type="EMBL" id="CABEEZ010000167">
    <property type="protein sequence ID" value="VTR61149.1"/>
    <property type="molecule type" value="Genomic_DNA"/>
</dbReference>
<keyword evidence="1" id="KW-0812">Transmembrane</keyword>
<accession>A0A4U9WP85</accession>
<dbReference type="EC" id="2.7.-.-" evidence="2"/>
<gene>
    <name evidence="2" type="primary">ybiP_5</name>
    <name evidence="2" type="ORF">NCTC12965_08767</name>
</gene>
<evidence type="ECO:0000256" key="1">
    <source>
        <dbReference type="SAM" id="Phobius"/>
    </source>
</evidence>